<feature type="region of interest" description="Disordered" evidence="1">
    <location>
        <begin position="1"/>
        <end position="43"/>
    </location>
</feature>
<evidence type="ECO:0000313" key="2">
    <source>
        <dbReference type="EMBL" id="KAK0517868.1"/>
    </source>
</evidence>
<proteinExistence type="predicted"/>
<sequence>PETATRPSALTAHKASMAAEASASAAFDGPRARPPPLDYLRTNPAHFPKVQLVLPSASSPAAPEQAPSAAAATPAASSGSSSASAWSPSSSLHALPSALSHTSIHETFDPIYPPRRLAAQDEFVASYPGLAFTFPAPTSSKSSGNDPSSAGQAELGKHDLSAGPPAQRRFGQTDDWLDVHSLAEASERRARRR</sequence>
<dbReference type="EMBL" id="JAPDMQ010001558">
    <property type="protein sequence ID" value="KAK0517868.1"/>
    <property type="molecule type" value="Genomic_DNA"/>
</dbReference>
<dbReference type="Proteomes" id="UP001176521">
    <property type="component" value="Unassembled WGS sequence"/>
</dbReference>
<name>A0AAN6JG85_9BASI</name>
<reference evidence="2" key="1">
    <citation type="journal article" date="2023" name="PhytoFront">
        <title>Draft Genome Resources of Seven Strains of Tilletia horrida, Causal Agent of Kernel Smut of Rice.</title>
        <authorList>
            <person name="Khanal S."/>
            <person name="Antony Babu S."/>
            <person name="Zhou X.G."/>
        </authorList>
    </citation>
    <scope>NUCLEOTIDE SEQUENCE</scope>
    <source>
        <strain evidence="2">TX3</strain>
    </source>
</reference>
<evidence type="ECO:0000256" key="1">
    <source>
        <dbReference type="SAM" id="MobiDB-lite"/>
    </source>
</evidence>
<gene>
    <name evidence="2" type="ORF">OC842_007972</name>
</gene>
<organism evidence="2 3">
    <name type="scientific">Tilletia horrida</name>
    <dbReference type="NCBI Taxonomy" id="155126"/>
    <lineage>
        <taxon>Eukaryota</taxon>
        <taxon>Fungi</taxon>
        <taxon>Dikarya</taxon>
        <taxon>Basidiomycota</taxon>
        <taxon>Ustilaginomycotina</taxon>
        <taxon>Exobasidiomycetes</taxon>
        <taxon>Tilletiales</taxon>
        <taxon>Tilletiaceae</taxon>
        <taxon>Tilletia</taxon>
    </lineage>
</organism>
<dbReference type="AlphaFoldDB" id="A0AAN6JG85"/>
<feature type="compositionally biased region" description="Polar residues" evidence="1">
    <location>
        <begin position="136"/>
        <end position="151"/>
    </location>
</feature>
<feature type="region of interest" description="Disordered" evidence="1">
    <location>
        <begin position="56"/>
        <end position="93"/>
    </location>
</feature>
<feature type="non-terminal residue" evidence="2">
    <location>
        <position position="1"/>
    </location>
</feature>
<keyword evidence="3" id="KW-1185">Reference proteome</keyword>
<accession>A0AAN6JG85</accession>
<comment type="caution">
    <text evidence="2">The sequence shown here is derived from an EMBL/GenBank/DDBJ whole genome shotgun (WGS) entry which is preliminary data.</text>
</comment>
<feature type="region of interest" description="Disordered" evidence="1">
    <location>
        <begin position="135"/>
        <end position="179"/>
    </location>
</feature>
<evidence type="ECO:0000313" key="3">
    <source>
        <dbReference type="Proteomes" id="UP001176521"/>
    </source>
</evidence>
<feature type="compositionally biased region" description="Low complexity" evidence="1">
    <location>
        <begin position="12"/>
        <end position="26"/>
    </location>
</feature>
<protein>
    <submittedName>
        <fullName evidence="2">Uncharacterized protein</fullName>
    </submittedName>
</protein>